<organism evidence="4 5">
    <name type="scientific">Malaciobacter mytili LMG 24559</name>
    <dbReference type="NCBI Taxonomy" id="1032238"/>
    <lineage>
        <taxon>Bacteria</taxon>
        <taxon>Pseudomonadati</taxon>
        <taxon>Campylobacterota</taxon>
        <taxon>Epsilonproteobacteria</taxon>
        <taxon>Campylobacterales</taxon>
        <taxon>Arcobacteraceae</taxon>
        <taxon>Malaciobacter</taxon>
    </lineage>
</organism>
<keyword evidence="5" id="KW-1185">Reference proteome</keyword>
<gene>
    <name evidence="4" type="ORF">CP985_01455</name>
</gene>
<accession>A0AAX2AIJ4</accession>
<evidence type="ECO:0000256" key="1">
    <source>
        <dbReference type="ARBA" id="ARBA00000274"/>
    </source>
</evidence>
<dbReference type="PANTHER" id="PTHR31223">
    <property type="entry name" value="LOG FAMILY PROTEIN YJL055W"/>
    <property type="match status" value="1"/>
</dbReference>
<dbReference type="Gene3D" id="3.40.50.450">
    <property type="match status" value="1"/>
</dbReference>
<comment type="catalytic activity">
    <reaction evidence="1">
        <text>AMP + H2O = D-ribose 5-phosphate + adenine</text>
        <dbReference type="Rhea" id="RHEA:20129"/>
        <dbReference type="ChEBI" id="CHEBI:15377"/>
        <dbReference type="ChEBI" id="CHEBI:16708"/>
        <dbReference type="ChEBI" id="CHEBI:78346"/>
        <dbReference type="ChEBI" id="CHEBI:456215"/>
        <dbReference type="EC" id="3.2.2.4"/>
    </reaction>
</comment>
<dbReference type="RefSeq" id="WP_114841638.1">
    <property type="nucleotide sequence ID" value="NZ_CP031219.1"/>
</dbReference>
<dbReference type="AlphaFoldDB" id="A0AAX2AIJ4"/>
<evidence type="ECO:0000256" key="2">
    <source>
        <dbReference type="ARBA" id="ARBA00006763"/>
    </source>
</evidence>
<sequence>MNIAIYCGSKFGDKQIYKIKALEVAKTFAKYKFNMVYGGSIAGIMGIVSNEALKLGVEVTGVITYDLEDKEIANKNLKTLYKVETMRERKAMMEKLSDAFIALPGGYGTFEEIFEIMSNTQIGMHKKPCAFYNVNGYYNSLMQFLKNCVEEGFLTKRHYDMIIFSDDIEEIFQRIINYTPPKSKWEDN</sequence>
<evidence type="ECO:0000256" key="3">
    <source>
        <dbReference type="RuleBase" id="RU363015"/>
    </source>
</evidence>
<dbReference type="GO" id="GO:0009691">
    <property type="term" value="P:cytokinin biosynthetic process"/>
    <property type="evidence" value="ECO:0007669"/>
    <property type="project" value="UniProtKB-UniRule"/>
</dbReference>
<dbReference type="InterPro" id="IPR005269">
    <property type="entry name" value="LOG"/>
</dbReference>
<dbReference type="PANTHER" id="PTHR31223:SF70">
    <property type="entry name" value="LOG FAMILY PROTEIN YJL055W"/>
    <property type="match status" value="1"/>
</dbReference>
<evidence type="ECO:0000313" key="5">
    <source>
        <dbReference type="Proteomes" id="UP000290092"/>
    </source>
</evidence>
<name>A0AAX2AIJ4_9BACT</name>
<dbReference type="EMBL" id="NXID01000003">
    <property type="protein sequence ID" value="RXK16852.1"/>
    <property type="molecule type" value="Genomic_DNA"/>
</dbReference>
<keyword evidence="3" id="KW-0203">Cytokinin biosynthesis</keyword>
<evidence type="ECO:0000313" key="4">
    <source>
        <dbReference type="EMBL" id="RXK16852.1"/>
    </source>
</evidence>
<comment type="caution">
    <text evidence="4">The sequence shown here is derived from an EMBL/GenBank/DDBJ whole genome shotgun (WGS) entry which is preliminary data.</text>
</comment>
<proteinExistence type="inferred from homology"/>
<dbReference type="InterPro" id="IPR031100">
    <property type="entry name" value="LOG_fam"/>
</dbReference>
<dbReference type="Proteomes" id="UP000290092">
    <property type="component" value="Unassembled WGS sequence"/>
</dbReference>
<protein>
    <recommendedName>
        <fullName evidence="3">Cytokinin riboside 5'-monophosphate phosphoribohydrolase</fullName>
        <ecNumber evidence="3">3.2.2.n1</ecNumber>
    </recommendedName>
</protein>
<dbReference type="EC" id="3.2.2.n1" evidence="3"/>
<dbReference type="GO" id="GO:0005829">
    <property type="term" value="C:cytosol"/>
    <property type="evidence" value="ECO:0007669"/>
    <property type="project" value="TreeGrafter"/>
</dbReference>
<dbReference type="Pfam" id="PF03641">
    <property type="entry name" value="Lysine_decarbox"/>
    <property type="match status" value="1"/>
</dbReference>
<reference evidence="4 5" key="1">
    <citation type="submission" date="2017-09" db="EMBL/GenBank/DDBJ databases">
        <title>Genomics of the genus Arcobacter.</title>
        <authorList>
            <person name="Perez-Cataluna A."/>
            <person name="Figueras M.J."/>
            <person name="Salas-Masso N."/>
        </authorList>
    </citation>
    <scope>NUCLEOTIDE SEQUENCE [LARGE SCALE GENOMIC DNA]</scope>
    <source>
        <strain evidence="4 5">CECT 7386</strain>
    </source>
</reference>
<comment type="similarity">
    <text evidence="2 3">Belongs to the LOG family.</text>
</comment>
<dbReference type="GO" id="GO:0008714">
    <property type="term" value="F:AMP nucleosidase activity"/>
    <property type="evidence" value="ECO:0007669"/>
    <property type="project" value="UniProtKB-EC"/>
</dbReference>
<dbReference type="NCBIfam" id="TIGR00730">
    <property type="entry name" value="Rossman fold protein, TIGR00730 family"/>
    <property type="match status" value="1"/>
</dbReference>
<dbReference type="KEGG" id="amyt:AMYT_1193"/>
<keyword evidence="3" id="KW-0378">Hydrolase</keyword>
<dbReference type="SUPFAM" id="SSF102405">
    <property type="entry name" value="MCP/YpsA-like"/>
    <property type="match status" value="1"/>
</dbReference>